<dbReference type="InterPro" id="IPR050237">
    <property type="entry name" value="ATP-dep_AMP-bd_enzyme"/>
</dbReference>
<gene>
    <name evidence="3" type="ORF">DTL70_03225</name>
</gene>
<dbReference type="SUPFAM" id="SSF56801">
    <property type="entry name" value="Acetyl-CoA synthetase-like"/>
    <property type="match status" value="1"/>
</dbReference>
<evidence type="ECO:0000313" key="3">
    <source>
        <dbReference type="EMBL" id="RCG28125.1"/>
    </source>
</evidence>
<dbReference type="AlphaFoldDB" id="A0A367FEK7"/>
<dbReference type="InterPro" id="IPR000873">
    <property type="entry name" value="AMP-dep_synth/lig_dom"/>
</dbReference>
<dbReference type="InterPro" id="IPR042099">
    <property type="entry name" value="ANL_N_sf"/>
</dbReference>
<feature type="region of interest" description="Disordered" evidence="1">
    <location>
        <begin position="424"/>
        <end position="444"/>
    </location>
</feature>
<organism evidence="3 4">
    <name type="scientific">Streptomyces diacarni</name>
    <dbReference type="NCBI Taxonomy" id="2800381"/>
    <lineage>
        <taxon>Bacteria</taxon>
        <taxon>Bacillati</taxon>
        <taxon>Actinomycetota</taxon>
        <taxon>Actinomycetes</taxon>
        <taxon>Kitasatosporales</taxon>
        <taxon>Streptomycetaceae</taxon>
        <taxon>Streptomyces</taxon>
    </lineage>
</organism>
<dbReference type="Pfam" id="PF00501">
    <property type="entry name" value="AMP-binding"/>
    <property type="match status" value="1"/>
</dbReference>
<dbReference type="PANTHER" id="PTHR43767">
    <property type="entry name" value="LONG-CHAIN-FATTY-ACID--COA LIGASE"/>
    <property type="match status" value="1"/>
</dbReference>
<reference evidence="3 4" key="1">
    <citation type="submission" date="2018-06" db="EMBL/GenBank/DDBJ databases">
        <title>Streptomyces reniochalinae sp. nov. and Streptomyces diacarnus sp. nov. from marine sponges.</title>
        <authorList>
            <person name="Li L."/>
        </authorList>
    </citation>
    <scope>NUCLEOTIDE SEQUENCE [LARGE SCALE GENOMIC DNA]</scope>
    <source>
        <strain evidence="3 4">LHW51701</strain>
    </source>
</reference>
<evidence type="ECO:0000256" key="1">
    <source>
        <dbReference type="SAM" id="MobiDB-lite"/>
    </source>
</evidence>
<dbReference type="Gene3D" id="3.40.50.12780">
    <property type="entry name" value="N-terminal domain of ligase-like"/>
    <property type="match status" value="1"/>
</dbReference>
<dbReference type="PANTHER" id="PTHR43767:SF11">
    <property type="entry name" value="MEDIUM-CHAIN-FATTY-ACID--COA LIGASE"/>
    <property type="match status" value="1"/>
</dbReference>
<comment type="caution">
    <text evidence="3">The sequence shown here is derived from an EMBL/GenBank/DDBJ whole genome shotgun (WGS) entry which is preliminary data.</text>
</comment>
<protein>
    <recommendedName>
        <fullName evidence="2">AMP-dependent synthetase/ligase domain-containing protein</fullName>
    </recommendedName>
</protein>
<accession>A0A367FEK7</accession>
<evidence type="ECO:0000259" key="2">
    <source>
        <dbReference type="Pfam" id="PF00501"/>
    </source>
</evidence>
<keyword evidence="4" id="KW-1185">Reference proteome</keyword>
<sequence>MQDIPLTVTRLLVHGALAHGTSRITTWAGTAGGAEPDRRTFLEAGVRAIQLAGALHDEFGVEPGDPVATLMANTADHMEAYLAVPSMGAVLHTLDPWLPADQLVAAARLGGARVLLTDPAGLAPLASVLPRLTHLRHVIVAGGSESAAVVPGTAYSAEVHDYELLIDDRRKRYDWPEIDERDAAVLCHTTSAHAAPRGVAYSHRALYLHALQAQTPQAYGIGVSDLVLPVVPMSRMLAWGLPYAAFAGGASLLLPGIYDQPAPLAEMSERERPTLAVADPATWDGLLEELATRPRDLSSLREAVVVGGPGEDPGGPLLAQELGWRHGISTAAAWGAPETLSPACVARAEGGGADEAGRYRFPASVEYGVLGPDLAPLPWDGESQGELQLRGPWITASYVEDTVEDTGHPTPLHEGWLRTGETATISPDGRVAMQPPKEASPEGR</sequence>
<feature type="domain" description="AMP-dependent synthetase/ligase" evidence="2">
    <location>
        <begin position="36"/>
        <end position="398"/>
    </location>
</feature>
<dbReference type="EMBL" id="QOIN01000026">
    <property type="protein sequence ID" value="RCG28125.1"/>
    <property type="molecule type" value="Genomic_DNA"/>
</dbReference>
<dbReference type="Proteomes" id="UP000252914">
    <property type="component" value="Unassembled WGS sequence"/>
</dbReference>
<name>A0A367FEK7_9ACTN</name>
<evidence type="ECO:0000313" key="4">
    <source>
        <dbReference type="Proteomes" id="UP000252914"/>
    </source>
</evidence>
<proteinExistence type="predicted"/>